<protein>
    <recommendedName>
        <fullName evidence="5">Proteophosphoglycan ppg4</fullName>
    </recommendedName>
</protein>
<keyword evidence="2" id="KW-0472">Membrane</keyword>
<evidence type="ECO:0000313" key="4">
    <source>
        <dbReference type="Proteomes" id="UP001342314"/>
    </source>
</evidence>
<feature type="compositionally biased region" description="Low complexity" evidence="1">
    <location>
        <begin position="13"/>
        <end position="27"/>
    </location>
</feature>
<evidence type="ECO:0000256" key="1">
    <source>
        <dbReference type="SAM" id="MobiDB-lite"/>
    </source>
</evidence>
<keyword evidence="4" id="KW-1185">Reference proteome</keyword>
<keyword evidence="2" id="KW-1133">Transmembrane helix</keyword>
<organism evidence="3 4">
    <name type="scientific">Rhodotorula paludigena</name>
    <dbReference type="NCBI Taxonomy" id="86838"/>
    <lineage>
        <taxon>Eukaryota</taxon>
        <taxon>Fungi</taxon>
        <taxon>Dikarya</taxon>
        <taxon>Basidiomycota</taxon>
        <taxon>Pucciniomycotina</taxon>
        <taxon>Microbotryomycetes</taxon>
        <taxon>Sporidiobolales</taxon>
        <taxon>Sporidiobolaceae</taxon>
        <taxon>Rhodotorula</taxon>
    </lineage>
</organism>
<keyword evidence="2" id="KW-0812">Transmembrane</keyword>
<gene>
    <name evidence="3" type="ORF">Rhopal_007327-T1</name>
</gene>
<evidence type="ECO:0000313" key="3">
    <source>
        <dbReference type="EMBL" id="GJN94253.1"/>
    </source>
</evidence>
<comment type="caution">
    <text evidence="3">The sequence shown here is derived from an EMBL/GenBank/DDBJ whole genome shotgun (WGS) entry which is preliminary data.</text>
</comment>
<feature type="transmembrane region" description="Helical" evidence="2">
    <location>
        <begin position="44"/>
        <end position="65"/>
    </location>
</feature>
<evidence type="ECO:0008006" key="5">
    <source>
        <dbReference type="Google" id="ProtNLM"/>
    </source>
</evidence>
<proteinExistence type="predicted"/>
<dbReference type="Proteomes" id="UP001342314">
    <property type="component" value="Unassembled WGS sequence"/>
</dbReference>
<sequence>MGWTHLSPSRDYTPLPTSSPSSSTLSLAPPPPYPRKGPPRARRAALVSLAACVVALLLAGSLALAPEERLPEQVQGAVRGAKAHVADAAHAVGGWVRPDQVASEASVLEELRDEEQAPAPAQQPEPVVISAAAAEAKKVADEIEAEKLEQEDEVMLDDGALGLEGEAIVPDLPEVQCPLEVQERVGQASFWVVTEQAPSTYRIAPRDALGPEVPELCLSQAVFAARLVSATPEGEPEPVESQTVLALPPPLLAEDYMSYDLFLPDAGDPALPSGRYLLDVALEFGFYPGVTTGEVCGGKVRTCSPVQESATHGDKRNYSGERVEVLEAQIVELGSDERPATTLCNDLSSLSGRWSNLAYQPETCSLATPTFPMPFLPAAPTRPLWIHLVGDSNSRNMLKHLTNSLGDGAMINAPKVRDSSTHNGTHAAMAFRYRDGVTPADESAVPDVIVTWAWWYEMAHSSLDTAEWTAEARSADFEATVAANRDELVSLIDADLASFIAVSHLGSAYKALPALSELAPDLRPHRTYLSRGSHGEELTLEGLTYSLDALFSPTSNGLSRAARDQANLRFFTTTLSNTRYIPLARFPHQDLVRNNALIAARNAYAASRAELGGEGRVIDVEALTRGIVDDSAWLKVTHGAPDAVHFRAEVYDEWARLVWTDLMQGVEVATGEEGAIGVEAARRRWKRRVEWADEDDSEVDERL</sequence>
<feature type="region of interest" description="Disordered" evidence="1">
    <location>
        <begin position="1"/>
        <end position="41"/>
    </location>
</feature>
<name>A0AAV5H0I2_9BASI</name>
<accession>A0AAV5H0I2</accession>
<dbReference type="AlphaFoldDB" id="A0AAV5H0I2"/>
<evidence type="ECO:0000256" key="2">
    <source>
        <dbReference type="SAM" id="Phobius"/>
    </source>
</evidence>
<dbReference type="EMBL" id="BQKY01000016">
    <property type="protein sequence ID" value="GJN94253.1"/>
    <property type="molecule type" value="Genomic_DNA"/>
</dbReference>
<reference evidence="3 4" key="1">
    <citation type="submission" date="2021-12" db="EMBL/GenBank/DDBJ databases">
        <title>High titer production of polyol ester of fatty acids by Rhodotorula paludigena BS15 towards product separation-free biomass refinery.</title>
        <authorList>
            <person name="Mano J."/>
            <person name="Ono H."/>
            <person name="Tanaka T."/>
            <person name="Naito K."/>
            <person name="Sushida H."/>
            <person name="Ike M."/>
            <person name="Tokuyasu K."/>
            <person name="Kitaoka M."/>
        </authorList>
    </citation>
    <scope>NUCLEOTIDE SEQUENCE [LARGE SCALE GENOMIC DNA]</scope>
    <source>
        <strain evidence="3 4">BS15</strain>
    </source>
</reference>